<feature type="domain" description="NTF2-like" evidence="2">
    <location>
        <begin position="30"/>
        <end position="164"/>
    </location>
</feature>
<dbReference type="Proteomes" id="UP001583186">
    <property type="component" value="Unassembled WGS sequence"/>
</dbReference>
<dbReference type="InterPro" id="IPR058645">
    <property type="entry name" value="NTF2-like_dom_7"/>
</dbReference>
<name>A0ABR3ZML9_9PEZI</name>
<evidence type="ECO:0000256" key="1">
    <source>
        <dbReference type="SAM" id="SignalP"/>
    </source>
</evidence>
<keyword evidence="4" id="KW-1185">Reference proteome</keyword>
<proteinExistence type="predicted"/>
<dbReference type="Pfam" id="PF26534">
    <property type="entry name" value="NTF2_7"/>
    <property type="match status" value="1"/>
</dbReference>
<comment type="caution">
    <text evidence="3">The sequence shown here is derived from an EMBL/GenBank/DDBJ whole genome shotgun (WGS) entry which is preliminary data.</text>
</comment>
<gene>
    <name evidence="3" type="ORF">Sste5346_001649</name>
</gene>
<evidence type="ECO:0000313" key="3">
    <source>
        <dbReference type="EMBL" id="KAL1901943.1"/>
    </source>
</evidence>
<keyword evidence="1" id="KW-0732">Signal</keyword>
<reference evidence="3 4" key="1">
    <citation type="journal article" date="2024" name="IMA Fungus">
        <title>IMA Genome - F19 : A genome assembly and annotation guide to empower mycologists, including annotated draft genome sequences of Ceratocystis pirilliformis, Diaporthe australafricana, Fusarium ophioides, Paecilomyces lecythidis, and Sporothrix stenoceras.</title>
        <authorList>
            <person name="Aylward J."/>
            <person name="Wilson A.M."/>
            <person name="Visagie C.M."/>
            <person name="Spraker J."/>
            <person name="Barnes I."/>
            <person name="Buitendag C."/>
            <person name="Ceriani C."/>
            <person name="Del Mar Angel L."/>
            <person name="du Plessis D."/>
            <person name="Fuchs T."/>
            <person name="Gasser K."/>
            <person name="Kramer D."/>
            <person name="Li W."/>
            <person name="Munsamy K."/>
            <person name="Piso A."/>
            <person name="Price J.L."/>
            <person name="Sonnekus B."/>
            <person name="Thomas C."/>
            <person name="van der Nest A."/>
            <person name="van Dijk A."/>
            <person name="van Heerden A."/>
            <person name="van Vuuren N."/>
            <person name="Yilmaz N."/>
            <person name="Duong T.A."/>
            <person name="van der Merwe N.A."/>
            <person name="Wingfield M.J."/>
            <person name="Wingfield B.D."/>
        </authorList>
    </citation>
    <scope>NUCLEOTIDE SEQUENCE [LARGE SCALE GENOMIC DNA]</scope>
    <source>
        <strain evidence="3 4">CMW 5346</strain>
    </source>
</reference>
<evidence type="ECO:0000313" key="4">
    <source>
        <dbReference type="Proteomes" id="UP001583186"/>
    </source>
</evidence>
<feature type="signal peptide" evidence="1">
    <location>
        <begin position="1"/>
        <end position="19"/>
    </location>
</feature>
<protein>
    <recommendedName>
        <fullName evidence="2">NTF2-like domain-containing protein</fullName>
    </recommendedName>
</protein>
<feature type="chain" id="PRO_5046224460" description="NTF2-like domain-containing protein" evidence="1">
    <location>
        <begin position="20"/>
        <end position="170"/>
    </location>
</feature>
<dbReference type="EMBL" id="JAWCUI010000006">
    <property type="protein sequence ID" value="KAL1901943.1"/>
    <property type="molecule type" value="Genomic_DNA"/>
</dbReference>
<accession>A0ABR3ZML9</accession>
<sequence length="170" mass="18483">MRFALFAAAAATLVGSALASPLAGNSTKACMAAQDAKVIVDVYQQLIANYTDPVCEKYCADSFVDNSDSINTFLLQPLGAPTFATKKIFMDAQALNPPFPLVVDSIDAVDCDVIALRWHATFGDAMKPSKGITILKNTFEKGWWQISEIDVEFNSLTWLLDMGGNYTWTG</sequence>
<evidence type="ECO:0000259" key="2">
    <source>
        <dbReference type="Pfam" id="PF26534"/>
    </source>
</evidence>
<organism evidence="3 4">
    <name type="scientific">Sporothrix stenoceras</name>
    <dbReference type="NCBI Taxonomy" id="5173"/>
    <lineage>
        <taxon>Eukaryota</taxon>
        <taxon>Fungi</taxon>
        <taxon>Dikarya</taxon>
        <taxon>Ascomycota</taxon>
        <taxon>Pezizomycotina</taxon>
        <taxon>Sordariomycetes</taxon>
        <taxon>Sordariomycetidae</taxon>
        <taxon>Ophiostomatales</taxon>
        <taxon>Ophiostomataceae</taxon>
        <taxon>Sporothrix</taxon>
    </lineage>
</organism>